<evidence type="ECO:0000313" key="5">
    <source>
        <dbReference type="EMBL" id="KAH7091441.1"/>
    </source>
</evidence>
<dbReference type="EMBL" id="JAGMVJ010000004">
    <property type="protein sequence ID" value="KAH7091441.1"/>
    <property type="molecule type" value="Genomic_DNA"/>
</dbReference>
<accession>A0A8K0RD56</accession>
<comment type="subcellular location">
    <subcellularLocation>
        <location evidence="1">Mitochondrion inner membrane</location>
    </subcellularLocation>
</comment>
<keyword evidence="2" id="KW-0999">Mitochondrion inner membrane</keyword>
<protein>
    <submittedName>
        <fullName evidence="5">Uncharacterized protein</fullName>
    </submittedName>
</protein>
<evidence type="ECO:0000256" key="3">
    <source>
        <dbReference type="ARBA" id="ARBA00023128"/>
    </source>
</evidence>
<dbReference type="Proteomes" id="UP000813461">
    <property type="component" value="Unassembled WGS sequence"/>
</dbReference>
<comment type="caution">
    <text evidence="5">The sequence shown here is derived from an EMBL/GenBank/DDBJ whole genome shotgun (WGS) entry which is preliminary data.</text>
</comment>
<evidence type="ECO:0000256" key="4">
    <source>
        <dbReference type="ARBA" id="ARBA00023136"/>
    </source>
</evidence>
<gene>
    <name evidence="5" type="ORF">FB567DRAFT_518654</name>
</gene>
<dbReference type="Pfam" id="PF02238">
    <property type="entry name" value="COX7a"/>
    <property type="match status" value="1"/>
</dbReference>
<evidence type="ECO:0000256" key="1">
    <source>
        <dbReference type="ARBA" id="ARBA00004273"/>
    </source>
</evidence>
<keyword evidence="3" id="KW-0496">Mitochondrion</keyword>
<proteinExistence type="predicted"/>
<organism evidence="5 6">
    <name type="scientific">Paraphoma chrysanthemicola</name>
    <dbReference type="NCBI Taxonomy" id="798071"/>
    <lineage>
        <taxon>Eukaryota</taxon>
        <taxon>Fungi</taxon>
        <taxon>Dikarya</taxon>
        <taxon>Ascomycota</taxon>
        <taxon>Pezizomycotina</taxon>
        <taxon>Dothideomycetes</taxon>
        <taxon>Pleosporomycetidae</taxon>
        <taxon>Pleosporales</taxon>
        <taxon>Pleosporineae</taxon>
        <taxon>Phaeosphaeriaceae</taxon>
        <taxon>Paraphoma</taxon>
    </lineage>
</organism>
<evidence type="ECO:0000313" key="6">
    <source>
        <dbReference type="Proteomes" id="UP000813461"/>
    </source>
</evidence>
<dbReference type="AlphaFoldDB" id="A0A8K0RD56"/>
<evidence type="ECO:0000256" key="2">
    <source>
        <dbReference type="ARBA" id="ARBA00022792"/>
    </source>
</evidence>
<keyword evidence="6" id="KW-1185">Reference proteome</keyword>
<dbReference type="OrthoDB" id="5511599at2759"/>
<keyword evidence="4" id="KW-0472">Membrane</keyword>
<dbReference type="GO" id="GO:0005743">
    <property type="term" value="C:mitochondrial inner membrane"/>
    <property type="evidence" value="ECO:0007669"/>
    <property type="project" value="UniProtKB-SubCell"/>
</dbReference>
<dbReference type="InterPro" id="IPR039297">
    <property type="entry name" value="COX7a"/>
</dbReference>
<sequence length="68" mass="8170">MAGWVFRENRVPHYQRVHQTHDGLRTWEKARGKWMIPGYKLMLYTSLSASMYMMGRTVLGHKTWWGKN</sequence>
<name>A0A8K0RD56_9PLEO</name>
<reference evidence="5" key="1">
    <citation type="journal article" date="2021" name="Nat. Commun.">
        <title>Genetic determinants of endophytism in the Arabidopsis root mycobiome.</title>
        <authorList>
            <person name="Mesny F."/>
            <person name="Miyauchi S."/>
            <person name="Thiergart T."/>
            <person name="Pickel B."/>
            <person name="Atanasova L."/>
            <person name="Karlsson M."/>
            <person name="Huettel B."/>
            <person name="Barry K.W."/>
            <person name="Haridas S."/>
            <person name="Chen C."/>
            <person name="Bauer D."/>
            <person name="Andreopoulos W."/>
            <person name="Pangilinan J."/>
            <person name="LaButti K."/>
            <person name="Riley R."/>
            <person name="Lipzen A."/>
            <person name="Clum A."/>
            <person name="Drula E."/>
            <person name="Henrissat B."/>
            <person name="Kohler A."/>
            <person name="Grigoriev I.V."/>
            <person name="Martin F.M."/>
            <person name="Hacquard S."/>
        </authorList>
    </citation>
    <scope>NUCLEOTIDE SEQUENCE</scope>
    <source>
        <strain evidence="5">MPI-SDFR-AT-0120</strain>
    </source>
</reference>